<name>A0A0N0NIC3_9EURO</name>
<sequence length="201" mass="22777">MAASQEDVNRLCDHLKQVFAVSDTAFKELQAKYDEAANEIVALKTTEASQNARIGELEAKIVELRALAGVKLHGTINISGQLPRGAIDITEHLLSDKACEQYDHKIVWKYPKQAAYIWRGVWVELYTDSGHGVLKEVDEKVWAKWLREGTEFGMEELKVRVMIMVGRDRSAMDVLRRAEVPLNMGVELVNGGIPLFREERR</sequence>
<dbReference type="AlphaFoldDB" id="A0A0N0NIC3"/>
<keyword evidence="2" id="KW-1185">Reference proteome</keyword>
<evidence type="ECO:0000313" key="1">
    <source>
        <dbReference type="EMBL" id="KPI35269.1"/>
    </source>
</evidence>
<gene>
    <name evidence="1" type="ORF">AB675_3748</name>
</gene>
<protein>
    <submittedName>
        <fullName evidence="1">Uncharacterized protein</fullName>
    </submittedName>
</protein>
<dbReference type="GeneID" id="28735706"/>
<dbReference type="RefSeq" id="XP_017995232.1">
    <property type="nucleotide sequence ID" value="XM_018143826.1"/>
</dbReference>
<organism evidence="1 2">
    <name type="scientific">Cyphellophora attinorum</name>
    <dbReference type="NCBI Taxonomy" id="1664694"/>
    <lineage>
        <taxon>Eukaryota</taxon>
        <taxon>Fungi</taxon>
        <taxon>Dikarya</taxon>
        <taxon>Ascomycota</taxon>
        <taxon>Pezizomycotina</taxon>
        <taxon>Eurotiomycetes</taxon>
        <taxon>Chaetothyriomycetidae</taxon>
        <taxon>Chaetothyriales</taxon>
        <taxon>Cyphellophoraceae</taxon>
        <taxon>Cyphellophora</taxon>
    </lineage>
</organism>
<proteinExistence type="predicted"/>
<dbReference type="EMBL" id="LFJN01000042">
    <property type="protein sequence ID" value="KPI35269.1"/>
    <property type="molecule type" value="Genomic_DNA"/>
</dbReference>
<reference evidence="1 2" key="1">
    <citation type="submission" date="2015-06" db="EMBL/GenBank/DDBJ databases">
        <title>Draft genome of the ant-associated black yeast Phialophora attae CBS 131958.</title>
        <authorList>
            <person name="Moreno L.F."/>
            <person name="Stielow B.J."/>
            <person name="de Hoog S."/>
            <person name="Vicente V.A."/>
            <person name="Weiss V.A."/>
            <person name="de Vries M."/>
            <person name="Cruz L.M."/>
            <person name="Souza E.M."/>
        </authorList>
    </citation>
    <scope>NUCLEOTIDE SEQUENCE [LARGE SCALE GENOMIC DNA]</scope>
    <source>
        <strain evidence="1 2">CBS 131958</strain>
    </source>
</reference>
<evidence type="ECO:0000313" key="2">
    <source>
        <dbReference type="Proteomes" id="UP000038010"/>
    </source>
</evidence>
<comment type="caution">
    <text evidence="1">The sequence shown here is derived from an EMBL/GenBank/DDBJ whole genome shotgun (WGS) entry which is preliminary data.</text>
</comment>
<dbReference type="VEuPathDB" id="FungiDB:AB675_3748"/>
<accession>A0A0N0NIC3</accession>
<dbReference type="Proteomes" id="UP000038010">
    <property type="component" value="Unassembled WGS sequence"/>
</dbReference>